<keyword evidence="4 6" id="KW-0238">DNA-binding</keyword>
<dbReference type="SMART" id="SM01043">
    <property type="entry name" value="BTAD"/>
    <property type="match status" value="1"/>
</dbReference>
<comment type="similarity">
    <text evidence="1">Belongs to the AfsR/DnrI/RedD regulatory family.</text>
</comment>
<feature type="domain" description="OmpR/PhoB-type" evidence="8">
    <location>
        <begin position="1"/>
        <end position="91"/>
    </location>
</feature>
<keyword evidence="5" id="KW-0804">Transcription</keyword>
<dbReference type="EMBL" id="LJGW01000432">
    <property type="protein sequence ID" value="OEV08269.1"/>
    <property type="molecule type" value="Genomic_DNA"/>
</dbReference>
<dbReference type="InterPro" id="IPR036388">
    <property type="entry name" value="WH-like_DNA-bd_sf"/>
</dbReference>
<gene>
    <name evidence="9" type="ORF">AN218_27325</name>
</gene>
<dbReference type="InterPro" id="IPR001867">
    <property type="entry name" value="OmpR/PhoB-type_DNA-bd"/>
</dbReference>
<accession>A0A1E7KWK1</accession>
<dbReference type="SUPFAM" id="SSF46894">
    <property type="entry name" value="C-terminal effector domain of the bipartite response regulators"/>
    <property type="match status" value="1"/>
</dbReference>
<feature type="compositionally biased region" description="Gly residues" evidence="7">
    <location>
        <begin position="117"/>
        <end position="132"/>
    </location>
</feature>
<dbReference type="Gene3D" id="1.25.40.10">
    <property type="entry name" value="Tetratricopeptide repeat domain"/>
    <property type="match status" value="1"/>
</dbReference>
<keyword evidence="10" id="KW-1185">Reference proteome</keyword>
<dbReference type="PATRIC" id="fig|518642.10.peg.5811"/>
<dbReference type="GO" id="GO:0006355">
    <property type="term" value="P:regulation of DNA-templated transcription"/>
    <property type="evidence" value="ECO:0007669"/>
    <property type="project" value="InterPro"/>
</dbReference>
<dbReference type="InterPro" id="IPR016032">
    <property type="entry name" value="Sig_transdc_resp-reg_C-effctor"/>
</dbReference>
<dbReference type="InterPro" id="IPR011990">
    <property type="entry name" value="TPR-like_helical_dom_sf"/>
</dbReference>
<evidence type="ECO:0000256" key="4">
    <source>
        <dbReference type="ARBA" id="ARBA00023125"/>
    </source>
</evidence>
<dbReference type="GO" id="GO:0003677">
    <property type="term" value="F:DNA binding"/>
    <property type="evidence" value="ECO:0007669"/>
    <property type="project" value="UniProtKB-UniRule"/>
</dbReference>
<evidence type="ECO:0000256" key="3">
    <source>
        <dbReference type="ARBA" id="ARBA00023015"/>
    </source>
</evidence>
<evidence type="ECO:0000313" key="9">
    <source>
        <dbReference type="EMBL" id="OEV08269.1"/>
    </source>
</evidence>
<dbReference type="AlphaFoldDB" id="A0A1E7KWK1"/>
<dbReference type="InterPro" id="IPR051677">
    <property type="entry name" value="AfsR-DnrI-RedD_regulator"/>
</dbReference>
<dbReference type="InterPro" id="IPR005158">
    <property type="entry name" value="BTAD"/>
</dbReference>
<name>A0A1E7KWK1_9ACTN</name>
<reference evidence="9 10" key="1">
    <citation type="journal article" date="2016" name="Front. Microbiol.">
        <title>Comparative Genomics Analysis of Streptomyces Species Reveals Their Adaptation to the Marine Environment and Their Diversity at the Genomic Level.</title>
        <authorList>
            <person name="Tian X."/>
            <person name="Zhang Z."/>
            <person name="Yang T."/>
            <person name="Chen M."/>
            <person name="Li J."/>
            <person name="Chen F."/>
            <person name="Yang J."/>
            <person name="Li W."/>
            <person name="Zhang B."/>
            <person name="Zhang Z."/>
            <person name="Wu J."/>
            <person name="Zhang C."/>
            <person name="Long L."/>
            <person name="Xiao J."/>
        </authorList>
    </citation>
    <scope>NUCLEOTIDE SEQUENCE [LARGE SCALE GENOMIC DNA]</scope>
    <source>
        <strain evidence="9 10">SCSIO 10429</strain>
    </source>
</reference>
<evidence type="ECO:0000256" key="1">
    <source>
        <dbReference type="ARBA" id="ARBA00005820"/>
    </source>
</evidence>
<dbReference type="PROSITE" id="PS51755">
    <property type="entry name" value="OMPR_PHOB"/>
    <property type="match status" value="1"/>
</dbReference>
<dbReference type="CDD" id="cd15831">
    <property type="entry name" value="BTAD"/>
    <property type="match status" value="1"/>
</dbReference>
<evidence type="ECO:0000256" key="5">
    <source>
        <dbReference type="ARBA" id="ARBA00023163"/>
    </source>
</evidence>
<dbReference type="SMART" id="SM00862">
    <property type="entry name" value="Trans_reg_C"/>
    <property type="match status" value="1"/>
</dbReference>
<feature type="region of interest" description="Disordered" evidence="7">
    <location>
        <begin position="113"/>
        <end position="136"/>
    </location>
</feature>
<protein>
    <recommendedName>
        <fullName evidence="8">OmpR/PhoB-type domain-containing protein</fullName>
    </recommendedName>
</protein>
<feature type="DNA-binding region" description="OmpR/PhoB-type" evidence="6">
    <location>
        <begin position="1"/>
        <end position="91"/>
    </location>
</feature>
<evidence type="ECO:0000256" key="6">
    <source>
        <dbReference type="PROSITE-ProRule" id="PRU01091"/>
    </source>
</evidence>
<organism evidence="9 10">
    <name type="scientific">Streptomyces nanshensis</name>
    <dbReference type="NCBI Taxonomy" id="518642"/>
    <lineage>
        <taxon>Bacteria</taxon>
        <taxon>Bacillati</taxon>
        <taxon>Actinomycetota</taxon>
        <taxon>Actinomycetes</taxon>
        <taxon>Kitasatosporales</taxon>
        <taxon>Streptomycetaceae</taxon>
        <taxon>Streptomyces</taxon>
    </lineage>
</organism>
<comment type="caution">
    <text evidence="9">The sequence shown here is derived from an EMBL/GenBank/DDBJ whole genome shotgun (WGS) entry which is preliminary data.</text>
</comment>
<dbReference type="Proteomes" id="UP000176005">
    <property type="component" value="Unassembled WGS sequence"/>
</dbReference>
<evidence type="ECO:0000259" key="8">
    <source>
        <dbReference type="PROSITE" id="PS51755"/>
    </source>
</evidence>
<dbReference type="PANTHER" id="PTHR35807:SF1">
    <property type="entry name" value="TRANSCRIPTIONAL REGULATOR REDD"/>
    <property type="match status" value="1"/>
</dbReference>
<proteinExistence type="inferred from homology"/>
<sequence length="297" mass="32050">MRFRVLGPLEVRTSEGWKGIGAPKRRGVLAELLVCRGQVVPAGVLATRLWGDGVPDSHRSLIRKYVMELRRLLEDGGDTLTRRDPGYLLRAAPQEIDAHRFEQLVRAAREIFTRTGTGPGDPGTGPGSGPGPGADAAAPLLDEALSLWRDAPYVDAASSPSAEAEAVRLQELRLDAVEMRVEAGLLRGGAGLTAELHRLLADFGLRESLWHLQMRVLRHTGRTAEALHTYVRAGRLFAEELGTPPGGALRRLHQSILTDAPCDVSGLPFPAVCTVCAHERSGPGPSPSLKRPARDRS</sequence>
<dbReference type="Gene3D" id="1.10.10.10">
    <property type="entry name" value="Winged helix-like DNA-binding domain superfamily/Winged helix DNA-binding domain"/>
    <property type="match status" value="1"/>
</dbReference>
<dbReference type="SUPFAM" id="SSF48452">
    <property type="entry name" value="TPR-like"/>
    <property type="match status" value="1"/>
</dbReference>
<evidence type="ECO:0000256" key="2">
    <source>
        <dbReference type="ARBA" id="ARBA00023012"/>
    </source>
</evidence>
<dbReference type="GO" id="GO:0000160">
    <property type="term" value="P:phosphorelay signal transduction system"/>
    <property type="evidence" value="ECO:0007669"/>
    <property type="project" value="UniProtKB-KW"/>
</dbReference>
<evidence type="ECO:0000313" key="10">
    <source>
        <dbReference type="Proteomes" id="UP000176005"/>
    </source>
</evidence>
<keyword evidence="3" id="KW-0805">Transcription regulation</keyword>
<dbReference type="PANTHER" id="PTHR35807">
    <property type="entry name" value="TRANSCRIPTIONAL REGULATOR REDD-RELATED"/>
    <property type="match status" value="1"/>
</dbReference>
<evidence type="ECO:0000256" key="7">
    <source>
        <dbReference type="SAM" id="MobiDB-lite"/>
    </source>
</evidence>
<keyword evidence="2" id="KW-0902">Two-component regulatory system</keyword>
<dbReference type="Pfam" id="PF03704">
    <property type="entry name" value="BTAD"/>
    <property type="match status" value="1"/>
</dbReference>